<dbReference type="GO" id="GO:0009653">
    <property type="term" value="P:anatomical structure morphogenesis"/>
    <property type="evidence" value="ECO:0007669"/>
    <property type="project" value="TreeGrafter"/>
</dbReference>
<dbReference type="Proteomes" id="UP000440578">
    <property type="component" value="Unassembled WGS sequence"/>
</dbReference>
<sequence length="842" mass="93640">MIVDSSNGRCWQLEIRRLDIDTNFRDHLSAKPDISFVQKICLKQRGCGSAYTFERVLQRRLPVREERLLADLSVVQCREACLAERRFTCRSLNYDYESSECRLNAEDRNSDVGRKLQPSPTTDYFENKCAGLPAGRAEDSPHGDGPFYRDTAFYHRGGPLPPRDRPDGGWRTPDGYPDRTDTDGYPRRTGVDKYPDSRDMGAYPGSRDVFLGGDGQFSDTGQDQYPDRDRGPAQGPSGGPGRRRPPPDVRRCPERPTFEKIVDMRYELRVRGPPPTPRERGSTVIALRQCSRDPECMSVGVEYSEGSEMFQKLQHQPGTGGGELVPDRLCAQFIKVCIGGVADMCSGMWAFDRIPNTRLKGHNDIVTDWVASREECQELCLRNVQLPCRSAEYSLSFLTCVQSRENRRTQPDDLEASEGTDYLENKCAPERTGCEFEDTDDRYLPYTDRRVTRVDSKQTCQRLCSEERAFSYTARTRECSLSSEDAVSLPVTALLSSPGTVFSQQTDCQDVRVECSRREMVVSLHFDRPFEGRVFAIGGPQSCFSLGDGRHRLQLPIPMDSRCGTVQEGRNLFVNHVVVQSHPLITQQSDRTVRVQCLLEAGDQRVSLAPSELGAAGVAVASVRQSGPTEVVRGRGEAPRVALRLLRQSQDGSAVLRASLGDPLYLVVLSEQDTAFGMFGKNIEARTANGERLLLVDEKGCATDPEIFSGLSLDRRTGHLVASFKAFRFPSTSKVNFVATTGFCQGECPPLTVDSDEDDPDTPSHQDGPWTDELAVRGTGPSLLNATWGRPGSEVCAPRLTLALALASAVLGQLGLLLGAAGAYRRSRRLWYQRHSGQQRER</sequence>
<organism evidence="5 6">
    <name type="scientific">Amphibalanus amphitrite</name>
    <name type="common">Striped barnacle</name>
    <name type="synonym">Balanus amphitrite</name>
    <dbReference type="NCBI Taxonomy" id="1232801"/>
    <lineage>
        <taxon>Eukaryota</taxon>
        <taxon>Metazoa</taxon>
        <taxon>Ecdysozoa</taxon>
        <taxon>Arthropoda</taxon>
        <taxon>Crustacea</taxon>
        <taxon>Multicrustacea</taxon>
        <taxon>Cirripedia</taxon>
        <taxon>Thoracica</taxon>
        <taxon>Thoracicalcarea</taxon>
        <taxon>Balanomorpha</taxon>
        <taxon>Balanoidea</taxon>
        <taxon>Balanidae</taxon>
        <taxon>Amphibalaninae</taxon>
        <taxon>Amphibalanus</taxon>
    </lineage>
</organism>
<dbReference type="SMART" id="SM00473">
    <property type="entry name" value="PAN_AP"/>
    <property type="match status" value="3"/>
</dbReference>
<keyword evidence="6" id="KW-1185">Reference proteome</keyword>
<dbReference type="AlphaFoldDB" id="A0A6A4WQU3"/>
<feature type="compositionally biased region" description="Basic and acidic residues" evidence="1">
    <location>
        <begin position="245"/>
        <end position="256"/>
    </location>
</feature>
<dbReference type="PANTHER" id="PTHR47327:SF1">
    <property type="entry name" value="RE15579P"/>
    <property type="match status" value="1"/>
</dbReference>
<keyword evidence="2" id="KW-1133">Transmembrane helix</keyword>
<feature type="domain" description="Apple" evidence="3">
    <location>
        <begin position="47"/>
        <end position="129"/>
    </location>
</feature>
<dbReference type="CDD" id="cd01099">
    <property type="entry name" value="PAN_AP_HGF"/>
    <property type="match status" value="3"/>
</dbReference>
<dbReference type="PANTHER" id="PTHR47327">
    <property type="entry name" value="FI18240P1-RELATED"/>
    <property type="match status" value="1"/>
</dbReference>
<evidence type="ECO:0000259" key="3">
    <source>
        <dbReference type="PROSITE" id="PS50948"/>
    </source>
</evidence>
<dbReference type="EMBL" id="VIIS01000429">
    <property type="protein sequence ID" value="KAF0309145.1"/>
    <property type="molecule type" value="Genomic_DNA"/>
</dbReference>
<protein>
    <submittedName>
        <fullName evidence="5">Cuticlin-1</fullName>
    </submittedName>
</protein>
<dbReference type="InterPro" id="IPR001507">
    <property type="entry name" value="ZP_dom"/>
</dbReference>
<dbReference type="SMART" id="SM00241">
    <property type="entry name" value="ZP"/>
    <property type="match status" value="1"/>
</dbReference>
<dbReference type="OrthoDB" id="6430118at2759"/>
<evidence type="ECO:0000256" key="2">
    <source>
        <dbReference type="SAM" id="Phobius"/>
    </source>
</evidence>
<name>A0A6A4WQU3_AMPAM</name>
<dbReference type="InterPro" id="IPR052774">
    <property type="entry name" value="Celegans_DevNeuronal_Protein"/>
</dbReference>
<feature type="domain" description="ZP" evidence="4">
    <location>
        <begin position="514"/>
        <end position="760"/>
    </location>
</feature>
<reference evidence="5 6" key="1">
    <citation type="submission" date="2019-07" db="EMBL/GenBank/DDBJ databases">
        <title>Draft genome assembly of a fouling barnacle, Amphibalanus amphitrite (Darwin, 1854): The first reference genome for Thecostraca.</title>
        <authorList>
            <person name="Kim W."/>
        </authorList>
    </citation>
    <scope>NUCLEOTIDE SEQUENCE [LARGE SCALE GENOMIC DNA]</scope>
    <source>
        <strain evidence="5">SNU_AA5</strain>
        <tissue evidence="5">Soma without cirri and trophi</tissue>
    </source>
</reference>
<accession>A0A6A4WQU3</accession>
<dbReference type="Pfam" id="PF00024">
    <property type="entry name" value="PAN_1"/>
    <property type="match status" value="3"/>
</dbReference>
<feature type="compositionally biased region" description="Basic and acidic residues" evidence="1">
    <location>
        <begin position="176"/>
        <end position="199"/>
    </location>
</feature>
<evidence type="ECO:0000313" key="5">
    <source>
        <dbReference type="EMBL" id="KAF0309145.1"/>
    </source>
</evidence>
<keyword evidence="2" id="KW-0472">Membrane</keyword>
<gene>
    <name evidence="5" type="primary">cut-1_9</name>
    <name evidence="5" type="ORF">FJT64_019679</name>
</gene>
<dbReference type="Gene3D" id="3.50.4.10">
    <property type="entry name" value="Hepatocyte Growth Factor"/>
    <property type="match status" value="3"/>
</dbReference>
<feature type="domain" description="Apple" evidence="3">
    <location>
        <begin position="345"/>
        <end position="427"/>
    </location>
</feature>
<evidence type="ECO:0000259" key="4">
    <source>
        <dbReference type="PROSITE" id="PS51034"/>
    </source>
</evidence>
<proteinExistence type="predicted"/>
<dbReference type="PROSITE" id="PS51034">
    <property type="entry name" value="ZP_2"/>
    <property type="match status" value="1"/>
</dbReference>
<evidence type="ECO:0000313" key="6">
    <source>
        <dbReference type="Proteomes" id="UP000440578"/>
    </source>
</evidence>
<evidence type="ECO:0000256" key="1">
    <source>
        <dbReference type="SAM" id="MobiDB-lite"/>
    </source>
</evidence>
<keyword evidence="2" id="KW-0812">Transmembrane</keyword>
<dbReference type="PROSITE" id="PS50948">
    <property type="entry name" value="PAN"/>
    <property type="match status" value="3"/>
</dbReference>
<feature type="region of interest" description="Disordered" evidence="1">
    <location>
        <begin position="750"/>
        <end position="776"/>
    </location>
</feature>
<dbReference type="InterPro" id="IPR003609">
    <property type="entry name" value="Pan_app"/>
</dbReference>
<feature type="transmembrane region" description="Helical" evidence="2">
    <location>
        <begin position="800"/>
        <end position="824"/>
    </location>
</feature>
<comment type="caution">
    <text evidence="5">The sequence shown here is derived from an EMBL/GenBank/DDBJ whole genome shotgun (WGS) entry which is preliminary data.</text>
</comment>
<feature type="region of interest" description="Disordered" evidence="1">
    <location>
        <begin position="132"/>
        <end position="256"/>
    </location>
</feature>
<feature type="domain" description="Apple" evidence="3">
    <location>
        <begin position="434"/>
        <end position="508"/>
    </location>
</feature>
<dbReference type="SUPFAM" id="SSF57414">
    <property type="entry name" value="Hairpin loop containing domain-like"/>
    <property type="match status" value="3"/>
</dbReference>